<keyword evidence="3 6" id="KW-1133">Transmembrane helix</keyword>
<feature type="transmembrane region" description="Helical" evidence="6">
    <location>
        <begin position="523"/>
        <end position="543"/>
    </location>
</feature>
<evidence type="ECO:0000313" key="8">
    <source>
        <dbReference type="Proteomes" id="UP001642502"/>
    </source>
</evidence>
<feature type="compositionally biased region" description="Low complexity" evidence="5">
    <location>
        <begin position="29"/>
        <end position="42"/>
    </location>
</feature>
<feature type="transmembrane region" description="Helical" evidence="6">
    <location>
        <begin position="350"/>
        <end position="370"/>
    </location>
</feature>
<reference evidence="7 8" key="1">
    <citation type="submission" date="2024-01" db="EMBL/GenBank/DDBJ databases">
        <authorList>
            <person name="Allen C."/>
            <person name="Tagirdzhanova G."/>
        </authorList>
    </citation>
    <scope>NUCLEOTIDE SEQUENCE [LARGE SCALE GENOMIC DNA]</scope>
    <source>
        <strain evidence="7 8">CBS 119000</strain>
    </source>
</reference>
<keyword evidence="8" id="KW-1185">Reference proteome</keyword>
<feature type="transmembrane region" description="Helical" evidence="6">
    <location>
        <begin position="264"/>
        <end position="286"/>
    </location>
</feature>
<accession>A0ABP0DF74</accession>
<feature type="transmembrane region" description="Helical" evidence="6">
    <location>
        <begin position="457"/>
        <end position="476"/>
    </location>
</feature>
<dbReference type="EMBL" id="CAWUON010000022">
    <property type="protein sequence ID" value="CAK7266885.1"/>
    <property type="molecule type" value="Genomic_DNA"/>
</dbReference>
<feature type="transmembrane region" description="Helical" evidence="6">
    <location>
        <begin position="115"/>
        <end position="136"/>
    </location>
</feature>
<gene>
    <name evidence="7" type="primary">SIT2</name>
    <name evidence="7" type="ORF">SEPCBS119000_002258</name>
</gene>
<dbReference type="Pfam" id="PF07690">
    <property type="entry name" value="MFS_1"/>
    <property type="match status" value="1"/>
</dbReference>
<evidence type="ECO:0000256" key="4">
    <source>
        <dbReference type="ARBA" id="ARBA00023136"/>
    </source>
</evidence>
<feature type="transmembrane region" description="Helical" evidence="6">
    <location>
        <begin position="207"/>
        <end position="224"/>
    </location>
</feature>
<keyword evidence="2 6" id="KW-0812">Transmembrane</keyword>
<feature type="transmembrane region" description="Helical" evidence="6">
    <location>
        <begin position="432"/>
        <end position="450"/>
    </location>
</feature>
<dbReference type="InterPro" id="IPR036259">
    <property type="entry name" value="MFS_trans_sf"/>
</dbReference>
<comment type="subcellular location">
    <subcellularLocation>
        <location evidence="1">Membrane</location>
        <topology evidence="1">Multi-pass membrane protein</topology>
    </subcellularLocation>
</comment>
<dbReference type="Proteomes" id="UP001642502">
    <property type="component" value="Unassembled WGS sequence"/>
</dbReference>
<evidence type="ECO:0000313" key="7">
    <source>
        <dbReference type="EMBL" id="CAK7266885.1"/>
    </source>
</evidence>
<evidence type="ECO:0000256" key="3">
    <source>
        <dbReference type="ARBA" id="ARBA00022989"/>
    </source>
</evidence>
<feature type="transmembrane region" description="Helical" evidence="6">
    <location>
        <begin position="236"/>
        <end position="258"/>
    </location>
</feature>
<feature type="transmembrane region" description="Helical" evidence="6">
    <location>
        <begin position="390"/>
        <end position="412"/>
    </location>
</feature>
<protein>
    <submittedName>
        <fullName evidence="7">Siderochrome iron transporter 2</fullName>
    </submittedName>
</protein>
<comment type="caution">
    <text evidence="7">The sequence shown here is derived from an EMBL/GenBank/DDBJ whole genome shotgun (WGS) entry which is preliminary data.</text>
</comment>
<name>A0ABP0DF74_9PEZI</name>
<organism evidence="7 8">
    <name type="scientific">Sporothrix epigloea</name>
    <dbReference type="NCBI Taxonomy" id="1892477"/>
    <lineage>
        <taxon>Eukaryota</taxon>
        <taxon>Fungi</taxon>
        <taxon>Dikarya</taxon>
        <taxon>Ascomycota</taxon>
        <taxon>Pezizomycotina</taxon>
        <taxon>Sordariomycetes</taxon>
        <taxon>Sordariomycetidae</taxon>
        <taxon>Ophiostomatales</taxon>
        <taxon>Ophiostomataceae</taxon>
        <taxon>Sporothrix</taxon>
    </lineage>
</organism>
<evidence type="ECO:0000256" key="2">
    <source>
        <dbReference type="ARBA" id="ARBA00022692"/>
    </source>
</evidence>
<evidence type="ECO:0000256" key="5">
    <source>
        <dbReference type="SAM" id="MobiDB-lite"/>
    </source>
</evidence>
<feature type="transmembrane region" description="Helical" evidence="6">
    <location>
        <begin position="482"/>
        <end position="502"/>
    </location>
</feature>
<feature type="transmembrane region" description="Helical" evidence="6">
    <location>
        <begin position="148"/>
        <end position="166"/>
    </location>
</feature>
<keyword evidence="4 6" id="KW-0472">Membrane</keyword>
<dbReference type="PANTHER" id="PTHR23501">
    <property type="entry name" value="MAJOR FACILITATOR SUPERFAMILY"/>
    <property type="match status" value="1"/>
</dbReference>
<feature type="transmembrane region" description="Helical" evidence="6">
    <location>
        <begin position="595"/>
        <end position="616"/>
    </location>
</feature>
<dbReference type="PANTHER" id="PTHR23501:SF107">
    <property type="entry name" value="TRANSPORTER, PUTATIVE (AFU_ORTHOLOGUE AFUA_7G04730)-RELATED"/>
    <property type="match status" value="1"/>
</dbReference>
<feature type="transmembrane region" description="Helical" evidence="6">
    <location>
        <begin position="178"/>
        <end position="195"/>
    </location>
</feature>
<sequence length="631" mass="70052">MSIFQNIRGRNKAVDRHIIAPTTEDAVDAQATTTGADTGANGVLAGDSEKALGNSPAPEKDDLSDSSSRLSLEARNELDVQKNGNKITADAQLGVKKAEAAALVWTRKQVLWTYAWIWVCFFMLALQQSILGYSTYAAYSAFISAPELGTAYILSAVIGGVLKLPIAKVLNIWGRAEGFFFFVGIYLLGMIIIASCNGPNSYAAGYVFYWIGYDALYFIMDVFVADTSGLRNRAFAFAFVSTPFICTAFTGPLAAQAFLTHSTWRWAVGCFVIIMFFIFTPLGIIFKFFQRKAEKQGLFVREASGRSPLQSFVHYVHEFDIIGALILMAAWVLFLLPFSMRTNGRADYKSATFIVMVILGVLLFPVFYLWERYFARVHFINYELFRKPTVVGACMVACVLYYSFYAWDLYYYNFVTVVYNLDVSQAGYMTQIYNVGSCFMGAVFGIYVRYTKHFKWACMFWGLLLMFLGSGLMIRFRGQDANIGLIVMCQIFIAFGGGTLVIGQSMAVMAAADREGVPMVLALLYLFNSFGGAIGYAVSQAIFLNTFPTALSSHLPANMQNLTESLFNGGPAAQMVYLPGSPVREAVNYAWGQSQRINCISSTAFLVLGIPAILLWRNYNVDRQQNKGTLL</sequence>
<dbReference type="Gene3D" id="1.20.1250.20">
    <property type="entry name" value="MFS general substrate transporter like domains"/>
    <property type="match status" value="2"/>
</dbReference>
<feature type="region of interest" description="Disordered" evidence="5">
    <location>
        <begin position="29"/>
        <end position="68"/>
    </location>
</feature>
<feature type="transmembrane region" description="Helical" evidence="6">
    <location>
        <begin position="319"/>
        <end position="338"/>
    </location>
</feature>
<dbReference type="InterPro" id="IPR011701">
    <property type="entry name" value="MFS"/>
</dbReference>
<dbReference type="SUPFAM" id="SSF103473">
    <property type="entry name" value="MFS general substrate transporter"/>
    <property type="match status" value="1"/>
</dbReference>
<proteinExistence type="predicted"/>
<evidence type="ECO:0000256" key="1">
    <source>
        <dbReference type="ARBA" id="ARBA00004141"/>
    </source>
</evidence>
<evidence type="ECO:0000256" key="6">
    <source>
        <dbReference type="SAM" id="Phobius"/>
    </source>
</evidence>